<accession>A0A3S3Q4H4</accession>
<keyword evidence="8" id="KW-1185">Reference proteome</keyword>
<dbReference type="Pfam" id="PF00520">
    <property type="entry name" value="Ion_trans"/>
    <property type="match status" value="2"/>
</dbReference>
<feature type="transmembrane region" description="Helical" evidence="5">
    <location>
        <begin position="128"/>
        <end position="147"/>
    </location>
</feature>
<feature type="transmembrane region" description="Helical" evidence="5">
    <location>
        <begin position="257"/>
        <end position="274"/>
    </location>
</feature>
<dbReference type="Proteomes" id="UP000285301">
    <property type="component" value="Unassembled WGS sequence"/>
</dbReference>
<dbReference type="PANTHER" id="PTHR46474:SF1">
    <property type="entry name" value="TWO PORE CHANNEL PROTEIN 1"/>
    <property type="match status" value="1"/>
</dbReference>
<evidence type="ECO:0000313" key="7">
    <source>
        <dbReference type="EMBL" id="RWS03249.1"/>
    </source>
</evidence>
<dbReference type="GO" id="GO:0005509">
    <property type="term" value="F:calcium ion binding"/>
    <property type="evidence" value="ECO:0007669"/>
    <property type="project" value="InterPro"/>
</dbReference>
<keyword evidence="2 5" id="KW-0812">Transmembrane</keyword>
<dbReference type="OrthoDB" id="10068803at2759"/>
<feature type="transmembrane region" description="Helical" evidence="5">
    <location>
        <begin position="226"/>
        <end position="245"/>
    </location>
</feature>
<dbReference type="SUPFAM" id="SSF47473">
    <property type="entry name" value="EF-hand"/>
    <property type="match status" value="1"/>
</dbReference>
<dbReference type="InterPro" id="IPR005821">
    <property type="entry name" value="Ion_trans_dom"/>
</dbReference>
<dbReference type="GO" id="GO:0022832">
    <property type="term" value="F:voltage-gated channel activity"/>
    <property type="evidence" value="ECO:0007669"/>
    <property type="project" value="InterPro"/>
</dbReference>
<sequence length="595" mass="69913">MNESASIDRHFSLNVHDEDIPNEFSSSYSSTWQRTSSFNIDHLLLGVDNETDEVKKTWNMNYKEASIYLEEGYNNDKFDHHPRSRDALPAYLIVHNRYFYMLDLIASLVLLALAFFERPAVPGFELSPGIHASLELLALSVVSVELFMKLRWMKLKPFLSHTRTVIKLITLIIMIIEALVVLIRLYPHFRVTRALRPVFLIDNYYCGGIRRVIRQILQSLPPIIDMLLLLFFFMLIFSLVGFYLFSSNPNDSYFSSLERSFISLFVLLTTANYPDVMMPSYYRNSWSALFFIAFLVIHLYFLMNLMLAVVYEAFTRMERIKFKKLLLHRRSACHHAFRLLVTRNNPTQMSFKHFAGLMNFYKPNATKKEIYLMFKALDVNKSMTLTLDEFFNVYEIAELKWVQKHDNYFWFSNSKFLFIRRICEMIKELVSNKWFDIAVNITIGFSIFWQRFGSVSVVVLIVYYFFAIVGMEIFSGVNLKNCCANTSVAQYFSPSQNGYYFINNFDNVARSYVTLFELMVVNNWYVLMDGYAYKTSEWSRLYFMFFYIITLIVITVVVAFVLDAFLFRIQYARKMGGIEGKNHSSNAKSFIHSLN</sequence>
<evidence type="ECO:0000256" key="5">
    <source>
        <dbReference type="SAM" id="Phobius"/>
    </source>
</evidence>
<dbReference type="SUPFAM" id="SSF81324">
    <property type="entry name" value="Voltage-gated potassium channels"/>
    <property type="match status" value="1"/>
</dbReference>
<dbReference type="PANTHER" id="PTHR46474">
    <property type="entry name" value="TWO PORE CALCIUM CHANNEL PROTEIN 1"/>
    <property type="match status" value="1"/>
</dbReference>
<evidence type="ECO:0000256" key="4">
    <source>
        <dbReference type="ARBA" id="ARBA00023136"/>
    </source>
</evidence>
<comment type="subcellular location">
    <subcellularLocation>
        <location evidence="1">Membrane</location>
        <topology evidence="1">Multi-pass membrane protein</topology>
    </subcellularLocation>
</comment>
<dbReference type="GO" id="GO:0010008">
    <property type="term" value="C:endosome membrane"/>
    <property type="evidence" value="ECO:0007669"/>
    <property type="project" value="TreeGrafter"/>
</dbReference>
<dbReference type="GO" id="GO:0005765">
    <property type="term" value="C:lysosomal membrane"/>
    <property type="evidence" value="ECO:0007669"/>
    <property type="project" value="InterPro"/>
</dbReference>
<dbReference type="AlphaFoldDB" id="A0A3S3Q4H4"/>
<organism evidence="7 8">
    <name type="scientific">Dinothrombium tinctorium</name>
    <dbReference type="NCBI Taxonomy" id="1965070"/>
    <lineage>
        <taxon>Eukaryota</taxon>
        <taxon>Metazoa</taxon>
        <taxon>Ecdysozoa</taxon>
        <taxon>Arthropoda</taxon>
        <taxon>Chelicerata</taxon>
        <taxon>Arachnida</taxon>
        <taxon>Acari</taxon>
        <taxon>Acariformes</taxon>
        <taxon>Trombidiformes</taxon>
        <taxon>Prostigmata</taxon>
        <taxon>Anystina</taxon>
        <taxon>Parasitengona</taxon>
        <taxon>Trombidioidea</taxon>
        <taxon>Trombidiidae</taxon>
        <taxon>Dinothrombium</taxon>
    </lineage>
</organism>
<evidence type="ECO:0000259" key="6">
    <source>
        <dbReference type="PROSITE" id="PS50222"/>
    </source>
</evidence>
<feature type="transmembrane region" description="Helical" evidence="5">
    <location>
        <begin position="286"/>
        <end position="314"/>
    </location>
</feature>
<evidence type="ECO:0000256" key="1">
    <source>
        <dbReference type="ARBA" id="ARBA00004141"/>
    </source>
</evidence>
<evidence type="ECO:0000313" key="8">
    <source>
        <dbReference type="Proteomes" id="UP000285301"/>
    </source>
</evidence>
<dbReference type="GO" id="GO:0005216">
    <property type="term" value="F:monoatomic ion channel activity"/>
    <property type="evidence" value="ECO:0007669"/>
    <property type="project" value="InterPro"/>
</dbReference>
<dbReference type="STRING" id="1965070.A0A3S3Q4H4"/>
<dbReference type="Gene3D" id="1.10.287.70">
    <property type="match status" value="2"/>
</dbReference>
<proteinExistence type="predicted"/>
<feature type="transmembrane region" description="Helical" evidence="5">
    <location>
        <begin position="452"/>
        <end position="471"/>
    </location>
</feature>
<dbReference type="FunFam" id="1.10.287.70:FF:000062">
    <property type="entry name" value="Two pore calcium channel protein 1"/>
    <property type="match status" value="1"/>
</dbReference>
<keyword evidence="4 5" id="KW-0472">Membrane</keyword>
<evidence type="ECO:0000256" key="2">
    <source>
        <dbReference type="ARBA" id="ARBA00022692"/>
    </source>
</evidence>
<keyword evidence="3 5" id="KW-1133">Transmembrane helix</keyword>
<dbReference type="InterPro" id="IPR002048">
    <property type="entry name" value="EF_hand_dom"/>
</dbReference>
<dbReference type="PROSITE" id="PS50222">
    <property type="entry name" value="EF_HAND_2"/>
    <property type="match status" value="1"/>
</dbReference>
<dbReference type="Gene3D" id="1.10.238.10">
    <property type="entry name" value="EF-hand"/>
    <property type="match status" value="1"/>
</dbReference>
<comment type="caution">
    <text evidence="7">The sequence shown here is derived from an EMBL/GenBank/DDBJ whole genome shotgun (WGS) entry which is preliminary data.</text>
</comment>
<dbReference type="InterPro" id="IPR011992">
    <property type="entry name" value="EF-hand-dom_pair"/>
</dbReference>
<gene>
    <name evidence="7" type="ORF">B4U79_13752</name>
</gene>
<feature type="transmembrane region" description="Helical" evidence="5">
    <location>
        <begin position="541"/>
        <end position="566"/>
    </location>
</feature>
<feature type="transmembrane region" description="Helical" evidence="5">
    <location>
        <begin position="168"/>
        <end position="186"/>
    </location>
</feature>
<dbReference type="EMBL" id="NCKU01006687">
    <property type="protein sequence ID" value="RWS03249.1"/>
    <property type="molecule type" value="Genomic_DNA"/>
</dbReference>
<dbReference type="InterPro" id="IPR028801">
    <property type="entry name" value="TPC1_animal"/>
</dbReference>
<evidence type="ECO:0000256" key="3">
    <source>
        <dbReference type="ARBA" id="ARBA00022989"/>
    </source>
</evidence>
<protein>
    <submittedName>
        <fullName evidence="7">Two pore calcium channel protein 1-like protein</fullName>
    </submittedName>
</protein>
<feature type="transmembrane region" description="Helical" evidence="5">
    <location>
        <begin position="98"/>
        <end position="116"/>
    </location>
</feature>
<name>A0A3S3Q4H4_9ACAR</name>
<reference evidence="7 8" key="1">
    <citation type="journal article" date="2018" name="Gigascience">
        <title>Genomes of trombidid mites reveal novel predicted allergens and laterally-transferred genes associated with secondary metabolism.</title>
        <authorList>
            <person name="Dong X."/>
            <person name="Chaisiri K."/>
            <person name="Xia D."/>
            <person name="Armstrong S.D."/>
            <person name="Fang Y."/>
            <person name="Donnelly M.J."/>
            <person name="Kadowaki T."/>
            <person name="McGarry J.W."/>
            <person name="Darby A.C."/>
            <person name="Makepeace B.L."/>
        </authorList>
    </citation>
    <scope>NUCLEOTIDE SEQUENCE [LARGE SCALE GENOMIC DNA]</scope>
    <source>
        <strain evidence="7">UoL-WK</strain>
    </source>
</reference>
<feature type="domain" description="EF-hand" evidence="6">
    <location>
        <begin position="365"/>
        <end position="400"/>
    </location>
</feature>